<dbReference type="InterPro" id="IPR016954">
    <property type="entry name" value="Uncharacterised_Vng0742h"/>
</dbReference>
<keyword evidence="3" id="KW-1185">Reference proteome</keyword>
<gene>
    <name evidence="2" type="ORF">HHUB_1903</name>
</gene>
<evidence type="ECO:0000313" key="3">
    <source>
        <dbReference type="Proteomes" id="UP000066737"/>
    </source>
</evidence>
<organism evidence="2 3">
    <name type="scientific">Halobacterium hubeiense</name>
    <dbReference type="NCBI Taxonomy" id="1407499"/>
    <lineage>
        <taxon>Archaea</taxon>
        <taxon>Methanobacteriati</taxon>
        <taxon>Methanobacteriota</taxon>
        <taxon>Stenosarchaea group</taxon>
        <taxon>Halobacteria</taxon>
        <taxon>Halobacteriales</taxon>
        <taxon>Halobacteriaceae</taxon>
        <taxon>Halobacterium</taxon>
    </lineage>
</organism>
<name>A0A0U5H2X2_9EURY</name>
<dbReference type="GeneID" id="26658574"/>
<reference evidence="3" key="1">
    <citation type="journal article" date="2016" name="Environ. Microbiol.">
        <title>The complete genome of a viable archaeum isolated from 123-million-year-old rock salt.</title>
        <authorList>
            <person name="Jaakkola S.T."/>
            <person name="Pfeiffer F."/>
            <person name="Ravantti J.J."/>
            <person name="Guo Q."/>
            <person name="Liu Y."/>
            <person name="Chen X."/>
            <person name="Ma H."/>
            <person name="Yang C."/>
            <person name="Oksanen H.M."/>
            <person name="Bamford D.H."/>
        </authorList>
    </citation>
    <scope>NUCLEOTIDE SEQUENCE</scope>
    <source>
        <strain evidence="3">JI20-1</strain>
    </source>
</reference>
<dbReference type="AlphaFoldDB" id="A0A0U5H2X2"/>
<dbReference type="EMBL" id="LN831302">
    <property type="protein sequence ID" value="CQH52937.1"/>
    <property type="molecule type" value="Genomic_DNA"/>
</dbReference>
<dbReference type="RefSeq" id="WP_059056365.1">
    <property type="nucleotide sequence ID" value="NZ_CEML01000002.1"/>
</dbReference>
<sequence>MSLREVLETVRGREKTLTVYTEPGTCVVPELREYFASQNVAIEEADAGSDPEHAVLSDDGEFLTAVGIDALRSLTDGSLRSVGESAAYGRLLSHLDRTTFTSYNHRQMLQASREIEDRAWRTGEGRLYAGFQRLSNFAAERPTYERLAGTGLDVHVYGLPDATTGVPDGVTFHGSAIPDVASLWFVVFDGGDDPRQACALLAEERENGFYGFWTYDTSLVDDALDALGAAQRSA</sequence>
<accession>A0A0U5H2X2</accession>
<evidence type="ECO:0000313" key="2">
    <source>
        <dbReference type="EMBL" id="CQH52937.1"/>
    </source>
</evidence>
<dbReference type="PIRSF" id="PIRSF030471">
    <property type="entry name" value="STR_Vng0742h_prd"/>
    <property type="match status" value="1"/>
</dbReference>
<protein>
    <submittedName>
        <fullName evidence="2">DICT domain protein</fullName>
    </submittedName>
</protein>
<feature type="domain" description="DICT" evidence="1">
    <location>
        <begin position="93"/>
        <end position="205"/>
    </location>
</feature>
<dbReference type="OrthoDB" id="198447at2157"/>
<evidence type="ECO:0000259" key="1">
    <source>
        <dbReference type="Pfam" id="PF10069"/>
    </source>
</evidence>
<dbReference type="Pfam" id="PF10069">
    <property type="entry name" value="DICT"/>
    <property type="match status" value="1"/>
</dbReference>
<dbReference type="STRING" id="1407499.HHUB_1903"/>
<proteinExistence type="predicted"/>
<dbReference type="KEGG" id="hhb:Hhub_1903"/>
<dbReference type="Proteomes" id="UP000066737">
    <property type="component" value="Chromosome I"/>
</dbReference>
<dbReference type="InterPro" id="IPR019278">
    <property type="entry name" value="DICT_dom"/>
</dbReference>